<dbReference type="AlphaFoldDB" id="A0A0H3IZ64"/>
<dbReference type="GO" id="GO:0046656">
    <property type="term" value="P:folic acid biosynthetic process"/>
    <property type="evidence" value="ECO:0007669"/>
    <property type="project" value="UniProtKB-UniRule"/>
</dbReference>
<proteinExistence type="inferred from homology"/>
<dbReference type="Proteomes" id="UP000028042">
    <property type="component" value="Unassembled WGS sequence"/>
</dbReference>
<dbReference type="Pfam" id="PF02152">
    <property type="entry name" value="FolB"/>
    <property type="match status" value="1"/>
</dbReference>
<evidence type="ECO:0000259" key="10">
    <source>
        <dbReference type="PROSITE" id="PS00794"/>
    </source>
</evidence>
<dbReference type="UniPathway" id="UPA00077">
    <property type="reaction ID" value="UER00154"/>
</dbReference>
<dbReference type="InterPro" id="IPR035907">
    <property type="entry name" value="Hppk_sf"/>
</dbReference>
<organism evidence="11 14">
    <name type="scientific">Clostridium pasteurianum DSM 525 = ATCC 6013</name>
    <dbReference type="NCBI Taxonomy" id="1262449"/>
    <lineage>
        <taxon>Bacteria</taxon>
        <taxon>Bacillati</taxon>
        <taxon>Bacillota</taxon>
        <taxon>Clostridia</taxon>
        <taxon>Eubacteriales</taxon>
        <taxon>Clostridiaceae</taxon>
        <taxon>Clostridium</taxon>
    </lineage>
</organism>
<dbReference type="PROSITE" id="PS00794">
    <property type="entry name" value="HPPK"/>
    <property type="match status" value="1"/>
</dbReference>
<dbReference type="RefSeq" id="WP_003440602.1">
    <property type="nucleotide sequence ID" value="NZ_ANZB01000001.1"/>
</dbReference>
<feature type="domain" description="7,8-dihydro-6-hydroxymethylpterin-pyrophosphokinase" evidence="10">
    <location>
        <begin position="206"/>
        <end position="217"/>
    </location>
</feature>
<dbReference type="PANTHER" id="PTHR43071:SF1">
    <property type="entry name" value="2-AMINO-4-HYDROXY-6-HYDROXYMETHYLDIHYDROPTERIDINE PYROPHOSPHOKINASE"/>
    <property type="match status" value="1"/>
</dbReference>
<accession>A0A0H3IZ64</accession>
<dbReference type="NCBIfam" id="TIGR00526">
    <property type="entry name" value="folB_dom"/>
    <property type="match status" value="1"/>
</dbReference>
<gene>
    <name evidence="11" type="primary">sulD</name>
    <name evidence="11" type="ORF">CLPA_c02240</name>
    <name evidence="12" type="ORF">CP6013_02924</name>
</gene>
<dbReference type="eggNOG" id="COG0801">
    <property type="taxonomic scope" value="Bacteria"/>
</dbReference>
<evidence type="ECO:0000256" key="2">
    <source>
        <dbReference type="ARBA" id="ARBA00005051"/>
    </source>
</evidence>
<keyword evidence="5" id="KW-0547">Nucleotide-binding</keyword>
<keyword evidence="7" id="KW-0067">ATP-binding</keyword>
<dbReference type="Pfam" id="PF01288">
    <property type="entry name" value="HPPK"/>
    <property type="match status" value="1"/>
</dbReference>
<dbReference type="CDD" id="cd00534">
    <property type="entry name" value="DHNA_DHNTPE"/>
    <property type="match status" value="1"/>
</dbReference>
<comment type="similarity">
    <text evidence="3">In the N-terminal section; belongs to the DHNA family.</text>
</comment>
<keyword evidence="6 12" id="KW-0418">Kinase</keyword>
<evidence type="ECO:0000256" key="9">
    <source>
        <dbReference type="RuleBase" id="RU362079"/>
    </source>
</evidence>
<evidence type="ECO:0000313" key="14">
    <source>
        <dbReference type="Proteomes" id="UP000030905"/>
    </source>
</evidence>
<name>A0A0H3IZ64_CLOPA</name>
<evidence type="ECO:0000256" key="1">
    <source>
        <dbReference type="ARBA" id="ARBA00000198"/>
    </source>
</evidence>
<evidence type="ECO:0000313" key="13">
    <source>
        <dbReference type="Proteomes" id="UP000028042"/>
    </source>
</evidence>
<dbReference type="PATRIC" id="fig|1262449.3.peg.112"/>
<sequence>MDKIFIEDFEIYANHGVFKEEKRLGQKFIISIELSLDLKKAGATGDLQQTVNYGELCLKVEEQFTREKYDLIETAAEKVAEFILLEYEKVKCVKVLIKKPWAPIGRPVKYAAVEIKRGWHTVYIGMGSNMGDKEKNLKDAIELIHHSGKSRVTKTSKFYVTAPVGYLDQDDFLNCALEVKTMLSPEEFMNMLLDFERDLKRERLIHWGPRTIDLDILLYDNLVTSDERYIIPHPRMAERMFVIEPLCDIAPYVIHPVLNKRICDIKAEITKTTGI</sequence>
<dbReference type="InterPro" id="IPR006156">
    <property type="entry name" value="Dihydroneopterin_aldolase"/>
</dbReference>
<dbReference type="GO" id="GO:0004150">
    <property type="term" value="F:dihydroneopterin aldolase activity"/>
    <property type="evidence" value="ECO:0007669"/>
    <property type="project" value="UniProtKB-UniRule"/>
</dbReference>
<dbReference type="NCBIfam" id="TIGR00525">
    <property type="entry name" value="folB"/>
    <property type="match status" value="1"/>
</dbReference>
<dbReference type="KEGG" id="cpae:CPAST_c02240"/>
<dbReference type="SMART" id="SM00905">
    <property type="entry name" value="FolB"/>
    <property type="match status" value="1"/>
</dbReference>
<dbReference type="CDD" id="cd00483">
    <property type="entry name" value="HPPK"/>
    <property type="match status" value="1"/>
</dbReference>
<evidence type="ECO:0000256" key="3">
    <source>
        <dbReference type="ARBA" id="ARBA00009640"/>
    </source>
</evidence>
<dbReference type="EC" id="4.1.2.25" evidence="9"/>
<comment type="pathway">
    <text evidence="9">Cofactor biosynthesis; tetrahydrofolate biosynthesis; 2-amino-4-hydroxy-6-hydroxymethyl-7,8-dihydropteridine diphosphate from 7,8-dihydroneopterin triphosphate: step 3/4.</text>
</comment>
<dbReference type="SUPFAM" id="SSF55620">
    <property type="entry name" value="Tetrahydrobiopterin biosynthesis enzymes-like"/>
    <property type="match status" value="1"/>
</dbReference>
<dbReference type="InterPro" id="IPR043133">
    <property type="entry name" value="GTP-CH-I_C/QueF"/>
</dbReference>
<reference evidence="11 14" key="1">
    <citation type="journal article" date="2015" name="Genome Announc.">
        <title>Complete Genome Sequence of the Nitrogen-Fixing and Solvent-Producing Clostridium pasteurianum DSM 525.</title>
        <authorList>
            <person name="Poehlein A."/>
            <person name="Grosse-Honebrink A."/>
            <person name="Zhang Y."/>
            <person name="Minton N.P."/>
            <person name="Daniel R."/>
        </authorList>
    </citation>
    <scope>NUCLEOTIDE SEQUENCE [LARGE SCALE GENOMIC DNA]</scope>
    <source>
        <strain evidence="11">DSM 525</strain>
        <strain evidence="14">DSM 525 / ATCC 6013</strain>
    </source>
</reference>
<dbReference type="InterPro" id="IPR006157">
    <property type="entry name" value="FolB_dom"/>
</dbReference>
<reference evidence="12 13" key="3">
    <citation type="journal article" name="Genome Announc.">
        <title>Improved Draft Genome Sequence of Clostridium pasteurianum Strain ATCC 6013 (DSM 525) Using a Hybrid Next-Generation Sequencing Approach.</title>
        <authorList>
            <person name="Pyne M.E."/>
            <person name="Utturkar S."/>
            <person name="Brown S.D."/>
            <person name="Moo-Young M."/>
            <person name="Chung D.A."/>
            <person name="Chou C.P."/>
        </authorList>
    </citation>
    <scope>NUCLEOTIDE SEQUENCE [LARGE SCALE GENOMIC DNA]</scope>
    <source>
        <strain evidence="12 13">ATCC 6013</strain>
    </source>
</reference>
<evidence type="ECO:0000256" key="5">
    <source>
        <dbReference type="ARBA" id="ARBA00022741"/>
    </source>
</evidence>
<reference evidence="12" key="2">
    <citation type="submission" date="2015-10" db="EMBL/GenBank/DDBJ databases">
        <title>Improved Draft Genome Sequence of Clostridium pasteurianum Strain ATCC 6013 (DSM 525) Using a Hybrid Next-Generation Sequencing Approach.</title>
        <authorList>
            <person name="Pyne M.E."/>
            <person name="Utturkar S.M."/>
            <person name="Brown S.D."/>
            <person name="Moo-Young M."/>
            <person name="Chung D.A."/>
            <person name="Chou P.C."/>
        </authorList>
    </citation>
    <scope>NUCLEOTIDE SEQUENCE</scope>
    <source>
        <strain evidence="12">ATCC 6013</strain>
    </source>
</reference>
<dbReference type="Gene3D" id="3.30.70.560">
    <property type="entry name" value="7,8-Dihydro-6-hydroxymethylpterin-pyrophosphokinase HPPK"/>
    <property type="match status" value="1"/>
</dbReference>
<evidence type="ECO:0000256" key="4">
    <source>
        <dbReference type="ARBA" id="ARBA00022679"/>
    </source>
</evidence>
<keyword evidence="8 9" id="KW-0289">Folate biosynthesis</keyword>
<dbReference type="EMBL" id="JPGY02000001">
    <property type="protein sequence ID" value="KRU13676.1"/>
    <property type="molecule type" value="Genomic_DNA"/>
</dbReference>
<keyword evidence="9 11" id="KW-0456">Lyase</keyword>
<evidence type="ECO:0000256" key="6">
    <source>
        <dbReference type="ARBA" id="ARBA00022777"/>
    </source>
</evidence>
<dbReference type="Gene3D" id="3.30.1130.10">
    <property type="match status" value="1"/>
</dbReference>
<dbReference type="GO" id="GO:0003848">
    <property type="term" value="F:2-amino-4-hydroxy-6-hydroxymethyldihydropteridine diphosphokinase activity"/>
    <property type="evidence" value="ECO:0007669"/>
    <property type="project" value="UniProtKB-EC"/>
</dbReference>
<keyword evidence="4 11" id="KW-0808">Transferase</keyword>
<dbReference type="PANTHER" id="PTHR43071">
    <property type="entry name" value="2-AMINO-4-HYDROXY-6-HYDROXYMETHYLDIHYDROPTERIDINE PYROPHOSPHOKINASE"/>
    <property type="match status" value="1"/>
</dbReference>
<evidence type="ECO:0000313" key="11">
    <source>
        <dbReference type="EMBL" id="AJA50312.1"/>
    </source>
</evidence>
<dbReference type="GO" id="GO:0016301">
    <property type="term" value="F:kinase activity"/>
    <property type="evidence" value="ECO:0007669"/>
    <property type="project" value="UniProtKB-KW"/>
</dbReference>
<dbReference type="KEGG" id="cpat:CLPA_c02240"/>
<comment type="pathway">
    <text evidence="2">Cofactor biosynthesis; tetrahydrofolate biosynthesis; 2-amino-4-hydroxy-6-hydroxymethyl-7,8-dihydropteridine diphosphate from 7,8-dihydroneopterin triphosphate: step 4/4.</text>
</comment>
<dbReference type="GeneID" id="93072471"/>
<comment type="function">
    <text evidence="9">Catalyzes the conversion of 7,8-dihydroneopterin to 6-hydroxymethyl-7,8-dihydropterin.</text>
</comment>
<dbReference type="EC" id="2.7.6.3" evidence="9"/>
<dbReference type="eggNOG" id="COG1539">
    <property type="taxonomic scope" value="Bacteria"/>
</dbReference>
<comment type="similarity">
    <text evidence="9">Belongs to the DHNA family.</text>
</comment>
<dbReference type="NCBIfam" id="TIGR01498">
    <property type="entry name" value="folK"/>
    <property type="match status" value="1"/>
</dbReference>
<comment type="catalytic activity">
    <reaction evidence="1">
        <text>6-hydroxymethyl-7,8-dihydropterin + ATP = (7,8-dihydropterin-6-yl)methyl diphosphate + AMP + H(+)</text>
        <dbReference type="Rhea" id="RHEA:11412"/>
        <dbReference type="ChEBI" id="CHEBI:15378"/>
        <dbReference type="ChEBI" id="CHEBI:30616"/>
        <dbReference type="ChEBI" id="CHEBI:44841"/>
        <dbReference type="ChEBI" id="CHEBI:72950"/>
        <dbReference type="ChEBI" id="CHEBI:456215"/>
        <dbReference type="EC" id="2.7.6.3"/>
    </reaction>
</comment>
<dbReference type="GO" id="GO:0046654">
    <property type="term" value="P:tetrahydrofolate biosynthetic process"/>
    <property type="evidence" value="ECO:0007669"/>
    <property type="project" value="UniProtKB-UniRule"/>
</dbReference>
<dbReference type="InterPro" id="IPR000550">
    <property type="entry name" value="Hppk"/>
</dbReference>
<dbReference type="GO" id="GO:0005524">
    <property type="term" value="F:ATP binding"/>
    <property type="evidence" value="ECO:0007669"/>
    <property type="project" value="UniProtKB-KW"/>
</dbReference>
<evidence type="ECO:0000313" key="12">
    <source>
        <dbReference type="EMBL" id="KRU13676.1"/>
    </source>
</evidence>
<keyword evidence="14" id="KW-1185">Reference proteome</keyword>
<dbReference type="SUPFAM" id="SSF55083">
    <property type="entry name" value="6-hydroxymethyl-7,8-dihydropterin pyrophosphokinase, HPPK"/>
    <property type="match status" value="1"/>
</dbReference>
<evidence type="ECO:0000256" key="7">
    <source>
        <dbReference type="ARBA" id="ARBA00022840"/>
    </source>
</evidence>
<dbReference type="Proteomes" id="UP000030905">
    <property type="component" value="Chromosome"/>
</dbReference>
<dbReference type="EMBL" id="CP009268">
    <property type="protein sequence ID" value="AJA50312.1"/>
    <property type="molecule type" value="Genomic_DNA"/>
</dbReference>
<evidence type="ECO:0000256" key="8">
    <source>
        <dbReference type="ARBA" id="ARBA00022909"/>
    </source>
</evidence>
<comment type="catalytic activity">
    <reaction evidence="9">
        <text>7,8-dihydroneopterin = 6-hydroxymethyl-7,8-dihydropterin + glycolaldehyde</text>
        <dbReference type="Rhea" id="RHEA:10540"/>
        <dbReference type="ChEBI" id="CHEBI:17001"/>
        <dbReference type="ChEBI" id="CHEBI:17071"/>
        <dbReference type="ChEBI" id="CHEBI:44841"/>
        <dbReference type="EC" id="4.1.2.25"/>
    </reaction>
</comment>
<protein>
    <recommendedName>
        <fullName evidence="9">Bifunctional folate synthesis protein</fullName>
    </recommendedName>
    <domain>
        <recommendedName>
            <fullName evidence="9">Dihydroneopterin aldolase</fullName>
            <shortName evidence="9">DHNA</shortName>
            <ecNumber evidence="9">4.1.2.25</ecNumber>
        </recommendedName>
        <alternativeName>
            <fullName evidence="9">7,8-dihydroneopterin aldolase</fullName>
        </alternativeName>
    </domain>
    <domain>
        <recommendedName>
            <fullName evidence="9">2-amino-4-hydroxy-6-hydroxymethyldihydropteridine pyrophosphokinase</fullName>
            <ecNumber evidence="9">2.7.6.3</ecNumber>
        </recommendedName>
        <alternativeName>
            <fullName evidence="9">6-hydroxymethyl-7,8-dihydropterin pyrophosphokinase</fullName>
            <shortName evidence="9">PPPK</shortName>
        </alternativeName>
        <alternativeName>
            <fullName evidence="9">7,8-dihydro-6-hydroxymethylpterin pyrophosphokinase</fullName>
            <shortName evidence="9">HPPK</shortName>
        </alternativeName>
    </domain>
</protein>